<dbReference type="AlphaFoldDB" id="G2YM41"/>
<evidence type="ECO:0000256" key="1">
    <source>
        <dbReference type="SAM" id="MobiDB-lite"/>
    </source>
</evidence>
<dbReference type="HOGENOM" id="CLU_3050097_0_0_1"/>
<organism evidence="2 3">
    <name type="scientific">Botryotinia fuckeliana (strain T4)</name>
    <name type="common">Noble rot fungus</name>
    <name type="synonym">Botrytis cinerea</name>
    <dbReference type="NCBI Taxonomy" id="999810"/>
    <lineage>
        <taxon>Eukaryota</taxon>
        <taxon>Fungi</taxon>
        <taxon>Dikarya</taxon>
        <taxon>Ascomycota</taxon>
        <taxon>Pezizomycotina</taxon>
        <taxon>Leotiomycetes</taxon>
        <taxon>Helotiales</taxon>
        <taxon>Sclerotiniaceae</taxon>
        <taxon>Botrytis</taxon>
    </lineage>
</organism>
<evidence type="ECO:0000313" key="3">
    <source>
        <dbReference type="Proteomes" id="UP000008177"/>
    </source>
</evidence>
<feature type="compositionally biased region" description="Basic residues" evidence="1">
    <location>
        <begin position="1"/>
        <end position="15"/>
    </location>
</feature>
<accession>G2YM41</accession>
<proteinExistence type="predicted"/>
<gene>
    <name evidence="2" type="ORF">BofuT4_uP001360.1</name>
</gene>
<feature type="compositionally biased region" description="Basic residues" evidence="1">
    <location>
        <begin position="40"/>
        <end position="54"/>
    </location>
</feature>
<name>G2YM41_BOTF4</name>
<sequence>MRTHISKSKIHKSGTRSRIDDISSDASCTKAREGGTWAMRRNKRGRVKKSQSVR</sequence>
<dbReference type="Proteomes" id="UP000008177">
    <property type="component" value="Unplaced contigs"/>
</dbReference>
<evidence type="ECO:0000313" key="2">
    <source>
        <dbReference type="EMBL" id="CCD52689.1"/>
    </source>
</evidence>
<dbReference type="InParanoid" id="G2YM41"/>
<feature type="region of interest" description="Disordered" evidence="1">
    <location>
        <begin position="1"/>
        <end position="54"/>
    </location>
</feature>
<protein>
    <submittedName>
        <fullName evidence="2">Uncharacterized protein</fullName>
    </submittedName>
</protein>
<reference evidence="3" key="1">
    <citation type="journal article" date="2011" name="PLoS Genet.">
        <title>Genomic analysis of the necrotrophic fungal pathogens Sclerotinia sclerotiorum and Botrytis cinerea.</title>
        <authorList>
            <person name="Amselem J."/>
            <person name="Cuomo C.A."/>
            <person name="van Kan J.A."/>
            <person name="Viaud M."/>
            <person name="Benito E.P."/>
            <person name="Couloux A."/>
            <person name="Coutinho P.M."/>
            <person name="de Vries R.P."/>
            <person name="Dyer P.S."/>
            <person name="Fillinger S."/>
            <person name="Fournier E."/>
            <person name="Gout L."/>
            <person name="Hahn M."/>
            <person name="Kohn L."/>
            <person name="Lapalu N."/>
            <person name="Plummer K.M."/>
            <person name="Pradier J.M."/>
            <person name="Quevillon E."/>
            <person name="Sharon A."/>
            <person name="Simon A."/>
            <person name="ten Have A."/>
            <person name="Tudzynski B."/>
            <person name="Tudzynski P."/>
            <person name="Wincker P."/>
            <person name="Andrew M."/>
            <person name="Anthouard V."/>
            <person name="Beever R.E."/>
            <person name="Beffa R."/>
            <person name="Benoit I."/>
            <person name="Bouzid O."/>
            <person name="Brault B."/>
            <person name="Chen Z."/>
            <person name="Choquer M."/>
            <person name="Collemare J."/>
            <person name="Cotton P."/>
            <person name="Danchin E.G."/>
            <person name="Da Silva C."/>
            <person name="Gautier A."/>
            <person name="Giraud C."/>
            <person name="Giraud T."/>
            <person name="Gonzalez C."/>
            <person name="Grossetete S."/>
            <person name="Guldener U."/>
            <person name="Henrissat B."/>
            <person name="Howlett B.J."/>
            <person name="Kodira C."/>
            <person name="Kretschmer M."/>
            <person name="Lappartient A."/>
            <person name="Leroch M."/>
            <person name="Levis C."/>
            <person name="Mauceli E."/>
            <person name="Neuveglise C."/>
            <person name="Oeser B."/>
            <person name="Pearson M."/>
            <person name="Poulain J."/>
            <person name="Poussereau N."/>
            <person name="Quesneville H."/>
            <person name="Rascle C."/>
            <person name="Schumacher J."/>
            <person name="Segurens B."/>
            <person name="Sexton A."/>
            <person name="Silva E."/>
            <person name="Sirven C."/>
            <person name="Soanes D.M."/>
            <person name="Talbot N.J."/>
            <person name="Templeton M."/>
            <person name="Yandava C."/>
            <person name="Yarden O."/>
            <person name="Zeng Q."/>
            <person name="Rollins J.A."/>
            <person name="Lebrun M.H."/>
            <person name="Dickman M."/>
        </authorList>
    </citation>
    <scope>NUCLEOTIDE SEQUENCE [LARGE SCALE GENOMIC DNA]</scope>
    <source>
        <strain evidence="3">T4</strain>
    </source>
</reference>
<dbReference type="EMBL" id="FQ790344">
    <property type="protein sequence ID" value="CCD52689.1"/>
    <property type="molecule type" value="Genomic_DNA"/>
</dbReference>